<feature type="compositionally biased region" description="Basic and acidic residues" evidence="1">
    <location>
        <begin position="8"/>
        <end position="19"/>
    </location>
</feature>
<accession>A0AAW0AUV0</accession>
<evidence type="ECO:0000256" key="1">
    <source>
        <dbReference type="SAM" id="MobiDB-lite"/>
    </source>
</evidence>
<evidence type="ECO:0000313" key="2">
    <source>
        <dbReference type="EMBL" id="KAK7016934.1"/>
    </source>
</evidence>
<organism evidence="2 3">
    <name type="scientific">Favolaschia claudopus</name>
    <dbReference type="NCBI Taxonomy" id="2862362"/>
    <lineage>
        <taxon>Eukaryota</taxon>
        <taxon>Fungi</taxon>
        <taxon>Dikarya</taxon>
        <taxon>Basidiomycota</taxon>
        <taxon>Agaricomycotina</taxon>
        <taxon>Agaricomycetes</taxon>
        <taxon>Agaricomycetidae</taxon>
        <taxon>Agaricales</taxon>
        <taxon>Marasmiineae</taxon>
        <taxon>Mycenaceae</taxon>
        <taxon>Favolaschia</taxon>
    </lineage>
</organism>
<name>A0AAW0AUV0_9AGAR</name>
<reference evidence="2 3" key="1">
    <citation type="journal article" date="2024" name="J Genomics">
        <title>Draft genome sequencing and assembly of Favolaschia claudopus CIRM-BRFM 2984 isolated from oak limbs.</title>
        <authorList>
            <person name="Navarro D."/>
            <person name="Drula E."/>
            <person name="Chaduli D."/>
            <person name="Cazenave R."/>
            <person name="Ahrendt S."/>
            <person name="Wang J."/>
            <person name="Lipzen A."/>
            <person name="Daum C."/>
            <person name="Barry K."/>
            <person name="Grigoriev I.V."/>
            <person name="Favel A."/>
            <person name="Rosso M.N."/>
            <person name="Martin F."/>
        </authorList>
    </citation>
    <scope>NUCLEOTIDE SEQUENCE [LARGE SCALE GENOMIC DNA]</scope>
    <source>
        <strain evidence="2 3">CIRM-BRFM 2984</strain>
    </source>
</reference>
<keyword evidence="3" id="KW-1185">Reference proteome</keyword>
<gene>
    <name evidence="2" type="ORF">R3P38DRAFT_2785496</name>
</gene>
<comment type="caution">
    <text evidence="2">The sequence shown here is derived from an EMBL/GenBank/DDBJ whole genome shotgun (WGS) entry which is preliminary data.</text>
</comment>
<feature type="region of interest" description="Disordered" evidence="1">
    <location>
        <begin position="1"/>
        <end position="27"/>
    </location>
</feature>
<proteinExistence type="predicted"/>
<dbReference type="Proteomes" id="UP001362999">
    <property type="component" value="Unassembled WGS sequence"/>
</dbReference>
<protein>
    <submittedName>
        <fullName evidence="2">Uncharacterized protein</fullName>
    </submittedName>
</protein>
<dbReference type="AlphaFoldDB" id="A0AAW0AUV0"/>
<sequence>MRSLRVRTNSERRRGEESAWAKSGNRNGNAATEWITCHRSELLEDVEGDGHFGLSSTITLEALDAADDALKGGGVTVVEREASIDVEGTNGGEVAFNCAVETRLVFTGEVSGPRHESDFGCWKELPGDGVKFGMESHEVEE</sequence>
<evidence type="ECO:0000313" key="3">
    <source>
        <dbReference type="Proteomes" id="UP001362999"/>
    </source>
</evidence>
<dbReference type="EMBL" id="JAWWNJ010000049">
    <property type="protein sequence ID" value="KAK7016934.1"/>
    <property type="molecule type" value="Genomic_DNA"/>
</dbReference>